<evidence type="ECO:0000313" key="3">
    <source>
        <dbReference type="Proteomes" id="UP000297245"/>
    </source>
</evidence>
<accession>A0A4S8L2N7</accession>
<dbReference type="Proteomes" id="UP000297245">
    <property type="component" value="Unassembled WGS sequence"/>
</dbReference>
<evidence type="ECO:0000313" key="2">
    <source>
        <dbReference type="EMBL" id="THU82734.1"/>
    </source>
</evidence>
<evidence type="ECO:0000256" key="1">
    <source>
        <dbReference type="SAM" id="MobiDB-lite"/>
    </source>
</evidence>
<dbReference type="OrthoDB" id="3052721at2759"/>
<name>A0A4S8L2N7_DENBC</name>
<dbReference type="AlphaFoldDB" id="A0A4S8L2N7"/>
<proteinExistence type="predicted"/>
<dbReference type="EMBL" id="ML179711">
    <property type="protein sequence ID" value="THU82734.1"/>
    <property type="molecule type" value="Genomic_DNA"/>
</dbReference>
<organism evidence="2 3">
    <name type="scientific">Dendrothele bispora (strain CBS 962.96)</name>
    <dbReference type="NCBI Taxonomy" id="1314807"/>
    <lineage>
        <taxon>Eukaryota</taxon>
        <taxon>Fungi</taxon>
        <taxon>Dikarya</taxon>
        <taxon>Basidiomycota</taxon>
        <taxon>Agaricomycotina</taxon>
        <taxon>Agaricomycetes</taxon>
        <taxon>Agaricomycetidae</taxon>
        <taxon>Agaricales</taxon>
        <taxon>Agaricales incertae sedis</taxon>
        <taxon>Dendrothele</taxon>
    </lineage>
</organism>
<sequence length="219" mass="24220">MIRALKARCARIPERLERARQSLPHLSRLKHKRTYTPQIRALAHQLARFGCARSKIGTIIKNTAALFGVQLKGTMSRRTVGRAILEGWVAAQVQLGYEMSKTPCIQDSTGHKHQNIEAQHAALRVADYTSGQTDVSIKQTPTTRVLSIRPTLDHTAEQSKLGWLKNFATIIGYYIRSPLFQREGLSLTLQLIARKIKGMNGDQGTSGPTTKTTCSGSAT</sequence>
<feature type="region of interest" description="Disordered" evidence="1">
    <location>
        <begin position="198"/>
        <end position="219"/>
    </location>
</feature>
<protein>
    <submittedName>
        <fullName evidence="2">Uncharacterized protein</fullName>
    </submittedName>
</protein>
<reference evidence="2 3" key="1">
    <citation type="journal article" date="2019" name="Nat. Ecol. Evol.">
        <title>Megaphylogeny resolves global patterns of mushroom evolution.</title>
        <authorList>
            <person name="Varga T."/>
            <person name="Krizsan K."/>
            <person name="Foldi C."/>
            <person name="Dima B."/>
            <person name="Sanchez-Garcia M."/>
            <person name="Sanchez-Ramirez S."/>
            <person name="Szollosi G.J."/>
            <person name="Szarkandi J.G."/>
            <person name="Papp V."/>
            <person name="Albert L."/>
            <person name="Andreopoulos W."/>
            <person name="Angelini C."/>
            <person name="Antonin V."/>
            <person name="Barry K.W."/>
            <person name="Bougher N.L."/>
            <person name="Buchanan P."/>
            <person name="Buyck B."/>
            <person name="Bense V."/>
            <person name="Catcheside P."/>
            <person name="Chovatia M."/>
            <person name="Cooper J."/>
            <person name="Damon W."/>
            <person name="Desjardin D."/>
            <person name="Finy P."/>
            <person name="Geml J."/>
            <person name="Haridas S."/>
            <person name="Hughes K."/>
            <person name="Justo A."/>
            <person name="Karasinski D."/>
            <person name="Kautmanova I."/>
            <person name="Kiss B."/>
            <person name="Kocsube S."/>
            <person name="Kotiranta H."/>
            <person name="LaButti K.M."/>
            <person name="Lechner B.E."/>
            <person name="Liimatainen K."/>
            <person name="Lipzen A."/>
            <person name="Lukacs Z."/>
            <person name="Mihaltcheva S."/>
            <person name="Morgado L.N."/>
            <person name="Niskanen T."/>
            <person name="Noordeloos M.E."/>
            <person name="Ohm R.A."/>
            <person name="Ortiz-Santana B."/>
            <person name="Ovrebo C."/>
            <person name="Racz N."/>
            <person name="Riley R."/>
            <person name="Savchenko A."/>
            <person name="Shiryaev A."/>
            <person name="Soop K."/>
            <person name="Spirin V."/>
            <person name="Szebenyi C."/>
            <person name="Tomsovsky M."/>
            <person name="Tulloss R.E."/>
            <person name="Uehling J."/>
            <person name="Grigoriev I.V."/>
            <person name="Vagvolgyi C."/>
            <person name="Papp T."/>
            <person name="Martin F.M."/>
            <person name="Miettinen O."/>
            <person name="Hibbett D.S."/>
            <person name="Nagy L.G."/>
        </authorList>
    </citation>
    <scope>NUCLEOTIDE SEQUENCE [LARGE SCALE GENOMIC DNA]</scope>
    <source>
        <strain evidence="2 3">CBS 962.96</strain>
    </source>
</reference>
<keyword evidence="3" id="KW-1185">Reference proteome</keyword>
<gene>
    <name evidence="2" type="ORF">K435DRAFT_690953</name>
</gene>
<feature type="compositionally biased region" description="Polar residues" evidence="1">
    <location>
        <begin position="202"/>
        <end position="219"/>
    </location>
</feature>